<evidence type="ECO:0000256" key="8">
    <source>
        <dbReference type="ARBA" id="ARBA00023006"/>
    </source>
</evidence>
<keyword evidence="7 10" id="KW-0653">Protein transport</keyword>
<evidence type="ECO:0000256" key="9">
    <source>
        <dbReference type="ARBA" id="ARBA00023136"/>
    </source>
</evidence>
<dbReference type="CDD" id="cd01612">
    <property type="entry name" value="Ubl_ATG12"/>
    <property type="match status" value="1"/>
</dbReference>
<proteinExistence type="inferred from homology"/>
<evidence type="ECO:0000256" key="3">
    <source>
        <dbReference type="ARBA" id="ARBA00015875"/>
    </source>
</evidence>
<keyword evidence="8 10" id="KW-0072">Autophagy</keyword>
<feature type="region of interest" description="Disordered" evidence="11">
    <location>
        <begin position="1"/>
        <end position="33"/>
    </location>
</feature>
<keyword evidence="4 10" id="KW-0813">Transport</keyword>
<dbReference type="GO" id="GO:0034727">
    <property type="term" value="P:piecemeal microautophagy of the nucleus"/>
    <property type="evidence" value="ECO:0007669"/>
    <property type="project" value="TreeGrafter"/>
</dbReference>
<keyword evidence="5 10" id="KW-1017">Isopeptide bond</keyword>
<keyword evidence="6 10" id="KW-0833">Ubl conjugation pathway</keyword>
<dbReference type="SUPFAM" id="SSF54236">
    <property type="entry name" value="Ubiquitin-like"/>
    <property type="match status" value="1"/>
</dbReference>
<dbReference type="EMBL" id="MU006099">
    <property type="protein sequence ID" value="KAF2837614.1"/>
    <property type="molecule type" value="Genomic_DNA"/>
</dbReference>
<dbReference type="AlphaFoldDB" id="A0A9P4VRJ8"/>
<dbReference type="GO" id="GO:0000422">
    <property type="term" value="P:autophagy of mitochondrion"/>
    <property type="evidence" value="ECO:0007669"/>
    <property type="project" value="TreeGrafter"/>
</dbReference>
<dbReference type="GO" id="GO:0019776">
    <property type="term" value="F:Atg8-family ligase activity"/>
    <property type="evidence" value="ECO:0007669"/>
    <property type="project" value="TreeGrafter"/>
</dbReference>
<organism evidence="12 13">
    <name type="scientific">Patellaria atrata CBS 101060</name>
    <dbReference type="NCBI Taxonomy" id="1346257"/>
    <lineage>
        <taxon>Eukaryota</taxon>
        <taxon>Fungi</taxon>
        <taxon>Dikarya</taxon>
        <taxon>Ascomycota</taxon>
        <taxon>Pezizomycotina</taxon>
        <taxon>Dothideomycetes</taxon>
        <taxon>Dothideomycetes incertae sedis</taxon>
        <taxon>Patellariales</taxon>
        <taxon>Patellariaceae</taxon>
        <taxon>Patellaria</taxon>
    </lineage>
</organism>
<dbReference type="GO" id="GO:0061723">
    <property type="term" value="P:glycophagy"/>
    <property type="evidence" value="ECO:0007669"/>
    <property type="project" value="TreeGrafter"/>
</dbReference>
<keyword evidence="9 10" id="KW-0472">Membrane</keyword>
<dbReference type="GO" id="GO:0015031">
    <property type="term" value="P:protein transport"/>
    <property type="evidence" value="ECO:0007669"/>
    <property type="project" value="UniProtKB-KW"/>
</dbReference>
<comment type="similarity">
    <text evidence="2 10">Belongs to the ATG12 family.</text>
</comment>
<gene>
    <name evidence="12" type="ORF">M501DRAFT_1025400</name>
</gene>
<dbReference type="GO" id="GO:0000421">
    <property type="term" value="C:autophagosome membrane"/>
    <property type="evidence" value="ECO:0007669"/>
    <property type="project" value="TreeGrafter"/>
</dbReference>
<evidence type="ECO:0000256" key="6">
    <source>
        <dbReference type="ARBA" id="ARBA00022786"/>
    </source>
</evidence>
<evidence type="ECO:0000313" key="12">
    <source>
        <dbReference type="EMBL" id="KAF2837614.1"/>
    </source>
</evidence>
<sequence length="150" mass="16105">MASPFPSPPRQPSPSTAESTATPIPDSDDTTDAPLTLAASVTLTALPRDAAAALEKAGDVGVEKVTIRFQPVGSAPHLRQRVFKVSAHQRFETVVRFLRKKLGLAERESVFCYVSSVFAPALDEGVGNLWKCFKTKDELVVGYSVTPSFG</sequence>
<protein>
    <recommendedName>
        <fullName evidence="3 10">Ubiquitin-like protein ATG12</fullName>
    </recommendedName>
</protein>
<accession>A0A9P4VRJ8</accession>
<dbReference type="InterPro" id="IPR029071">
    <property type="entry name" value="Ubiquitin-like_domsf"/>
</dbReference>
<evidence type="ECO:0000256" key="2">
    <source>
        <dbReference type="ARBA" id="ARBA00007778"/>
    </source>
</evidence>
<dbReference type="Proteomes" id="UP000799429">
    <property type="component" value="Unassembled WGS sequence"/>
</dbReference>
<comment type="caution">
    <text evidence="12">The sequence shown here is derived from an EMBL/GenBank/DDBJ whole genome shotgun (WGS) entry which is preliminary data.</text>
</comment>
<evidence type="ECO:0000256" key="10">
    <source>
        <dbReference type="RuleBase" id="RU361201"/>
    </source>
</evidence>
<feature type="compositionally biased region" description="Pro residues" evidence="11">
    <location>
        <begin position="1"/>
        <end position="12"/>
    </location>
</feature>
<dbReference type="PANTHER" id="PTHR13385">
    <property type="entry name" value="AUTOPHAGY PROTEIN 12"/>
    <property type="match status" value="1"/>
</dbReference>
<comment type="subunit">
    <text evidence="10">Forms a conjugate with ATG5.</text>
</comment>
<comment type="function">
    <text evidence="10">Ubiquitin-like protein involved in cytoplasm to vacuole transport (Cvt), autophagy vesicles formation, mitophagy, and nucleophagy.</text>
</comment>
<dbReference type="PANTHER" id="PTHR13385:SF0">
    <property type="entry name" value="UBIQUITIN-LIKE PROTEIN ATG12"/>
    <property type="match status" value="1"/>
</dbReference>
<dbReference type="GO" id="GO:0034045">
    <property type="term" value="C:phagophore assembly site membrane"/>
    <property type="evidence" value="ECO:0007669"/>
    <property type="project" value="UniProtKB-SubCell"/>
</dbReference>
<dbReference type="Gene3D" id="3.10.20.90">
    <property type="entry name" value="Phosphatidylinositol 3-kinase Catalytic Subunit, Chain A, domain 1"/>
    <property type="match status" value="1"/>
</dbReference>
<evidence type="ECO:0000256" key="7">
    <source>
        <dbReference type="ARBA" id="ARBA00022927"/>
    </source>
</evidence>
<dbReference type="FunFam" id="3.10.20.90:FF:000148">
    <property type="entry name" value="Ubiquitin-like protein ATG12"/>
    <property type="match status" value="1"/>
</dbReference>
<evidence type="ECO:0000256" key="1">
    <source>
        <dbReference type="ARBA" id="ARBA00004623"/>
    </source>
</evidence>
<evidence type="ECO:0000256" key="5">
    <source>
        <dbReference type="ARBA" id="ARBA00022499"/>
    </source>
</evidence>
<evidence type="ECO:0000256" key="4">
    <source>
        <dbReference type="ARBA" id="ARBA00022448"/>
    </source>
</evidence>
<evidence type="ECO:0000313" key="13">
    <source>
        <dbReference type="Proteomes" id="UP000799429"/>
    </source>
</evidence>
<dbReference type="GO" id="GO:0034274">
    <property type="term" value="C:Atg12-Atg5-Atg16 complex"/>
    <property type="evidence" value="ECO:0007669"/>
    <property type="project" value="TreeGrafter"/>
</dbReference>
<dbReference type="Pfam" id="PF04110">
    <property type="entry name" value="APG12"/>
    <property type="match status" value="1"/>
</dbReference>
<dbReference type="GO" id="GO:0097352">
    <property type="term" value="P:autophagosome maturation"/>
    <property type="evidence" value="ECO:0007669"/>
    <property type="project" value="TreeGrafter"/>
</dbReference>
<dbReference type="GO" id="GO:0000045">
    <property type="term" value="P:autophagosome assembly"/>
    <property type="evidence" value="ECO:0007669"/>
    <property type="project" value="InterPro"/>
</dbReference>
<keyword evidence="13" id="KW-1185">Reference proteome</keyword>
<dbReference type="InterPro" id="IPR007242">
    <property type="entry name" value="Atg12"/>
</dbReference>
<name>A0A9P4VRJ8_9PEZI</name>
<dbReference type="OrthoDB" id="10003551at2759"/>
<evidence type="ECO:0000256" key="11">
    <source>
        <dbReference type="SAM" id="MobiDB-lite"/>
    </source>
</evidence>
<reference evidence="12" key="1">
    <citation type="journal article" date="2020" name="Stud. Mycol.">
        <title>101 Dothideomycetes genomes: a test case for predicting lifestyles and emergence of pathogens.</title>
        <authorList>
            <person name="Haridas S."/>
            <person name="Albert R."/>
            <person name="Binder M."/>
            <person name="Bloem J."/>
            <person name="Labutti K."/>
            <person name="Salamov A."/>
            <person name="Andreopoulos B."/>
            <person name="Baker S."/>
            <person name="Barry K."/>
            <person name="Bills G."/>
            <person name="Bluhm B."/>
            <person name="Cannon C."/>
            <person name="Castanera R."/>
            <person name="Culley D."/>
            <person name="Daum C."/>
            <person name="Ezra D."/>
            <person name="Gonzalez J."/>
            <person name="Henrissat B."/>
            <person name="Kuo A."/>
            <person name="Liang C."/>
            <person name="Lipzen A."/>
            <person name="Lutzoni F."/>
            <person name="Magnuson J."/>
            <person name="Mondo S."/>
            <person name="Nolan M."/>
            <person name="Ohm R."/>
            <person name="Pangilinan J."/>
            <person name="Park H.-J."/>
            <person name="Ramirez L."/>
            <person name="Alfaro M."/>
            <person name="Sun H."/>
            <person name="Tritt A."/>
            <person name="Yoshinaga Y."/>
            <person name="Zwiers L.-H."/>
            <person name="Turgeon B."/>
            <person name="Goodwin S."/>
            <person name="Spatafora J."/>
            <person name="Crous P."/>
            <person name="Grigoriev I."/>
        </authorList>
    </citation>
    <scope>NUCLEOTIDE SEQUENCE</scope>
    <source>
        <strain evidence="12">CBS 101060</strain>
    </source>
</reference>
<comment type="subcellular location">
    <subcellularLocation>
        <location evidence="1 10">Preautophagosomal structure membrane</location>
        <topology evidence="1 10">Peripheral membrane protein</topology>
    </subcellularLocation>
</comment>